<evidence type="ECO:0000313" key="2">
    <source>
        <dbReference type="Proteomes" id="UP001152795"/>
    </source>
</evidence>
<gene>
    <name evidence="1" type="ORF">PACLA_8A001542</name>
</gene>
<accession>A0A7D9IGZ3</accession>
<keyword evidence="2" id="KW-1185">Reference proteome</keyword>
<protein>
    <submittedName>
        <fullName evidence="1">Uncharacterized protein</fullName>
    </submittedName>
</protein>
<dbReference type="OrthoDB" id="9989228at2759"/>
<proteinExistence type="predicted"/>
<reference evidence="1" key="1">
    <citation type="submission" date="2020-04" db="EMBL/GenBank/DDBJ databases">
        <authorList>
            <person name="Alioto T."/>
            <person name="Alioto T."/>
            <person name="Gomez Garrido J."/>
        </authorList>
    </citation>
    <scope>NUCLEOTIDE SEQUENCE</scope>
    <source>
        <strain evidence="1">A484AB</strain>
    </source>
</reference>
<comment type="caution">
    <text evidence="1">The sequence shown here is derived from an EMBL/GenBank/DDBJ whole genome shotgun (WGS) entry which is preliminary data.</text>
</comment>
<name>A0A7D9IGZ3_PARCT</name>
<sequence length="236" mass="26364">MNVKLQQFVLLGFSDIAAAGCRALLGVDLHYHTDAEKLNQQIPNRDSTSFLDLGFVSCKGETEFDNAFSPLQIINIPSKNVSLVILNCQPSSDISSQLINWIMNLLAKNHVESLHILTALPIAESGTDVIYEMSMFQEKSKGYPDPPTEMKTSDDIFNKLIQFIHVVKIPTSCFVVSGRKARQGIASREELASIQVLQTLAEELTGIKFNILTSRELVYSELEETHVNKEVKSMYL</sequence>
<dbReference type="EMBL" id="CACRXK020005093">
    <property type="protein sequence ID" value="CAB4005090.1"/>
    <property type="molecule type" value="Genomic_DNA"/>
</dbReference>
<dbReference type="Proteomes" id="UP001152795">
    <property type="component" value="Unassembled WGS sequence"/>
</dbReference>
<evidence type="ECO:0000313" key="1">
    <source>
        <dbReference type="EMBL" id="CAB4005090.1"/>
    </source>
</evidence>
<dbReference type="AlphaFoldDB" id="A0A7D9IGZ3"/>
<organism evidence="1 2">
    <name type="scientific">Paramuricea clavata</name>
    <name type="common">Red gorgonian</name>
    <name type="synonym">Violescent sea-whip</name>
    <dbReference type="NCBI Taxonomy" id="317549"/>
    <lineage>
        <taxon>Eukaryota</taxon>
        <taxon>Metazoa</taxon>
        <taxon>Cnidaria</taxon>
        <taxon>Anthozoa</taxon>
        <taxon>Octocorallia</taxon>
        <taxon>Malacalcyonacea</taxon>
        <taxon>Plexauridae</taxon>
        <taxon>Paramuricea</taxon>
    </lineage>
</organism>